<organism evidence="2 3">
    <name type="scientific">Pseudoalteromonas luteoviolacea</name>
    <dbReference type="NCBI Taxonomy" id="43657"/>
    <lineage>
        <taxon>Bacteria</taxon>
        <taxon>Pseudomonadati</taxon>
        <taxon>Pseudomonadota</taxon>
        <taxon>Gammaproteobacteria</taxon>
        <taxon>Alteromonadales</taxon>
        <taxon>Pseudoalteromonadaceae</taxon>
        <taxon>Pseudoalteromonas</taxon>
    </lineage>
</organism>
<keyword evidence="1" id="KW-0472">Membrane</keyword>
<gene>
    <name evidence="2" type="ORF">JF50_13180</name>
</gene>
<keyword evidence="1" id="KW-0812">Transmembrane</keyword>
<comment type="caution">
    <text evidence="2">The sequence shown here is derived from an EMBL/GenBank/DDBJ whole genome shotgun (WGS) entry which is preliminary data.</text>
</comment>
<proteinExistence type="predicted"/>
<feature type="transmembrane region" description="Helical" evidence="1">
    <location>
        <begin position="102"/>
        <end position="121"/>
    </location>
</feature>
<reference evidence="2 3" key="1">
    <citation type="submission" date="2014-12" db="EMBL/GenBank/DDBJ databases">
        <title>Draft Genome Sequence of Pseudoalteromonas luteoviolacea HI1.</title>
        <authorList>
            <person name="Asahina A.Y."/>
            <person name="Hadfield M.G."/>
        </authorList>
    </citation>
    <scope>NUCLEOTIDE SEQUENCE [LARGE SCALE GENOMIC DNA]</scope>
    <source>
        <strain evidence="2 3">HI1</strain>
    </source>
</reference>
<sequence>MNELHFYILFALIVISPGLTGLIYLHRDFFIEILCSKRELPQPAWFASLNDSHKRKINVISACVLYLFIALILLHFFAVKTPNNQKLSCFLLKDKCLAGEHTLIELTVLCLALLFVSLIYYTKKRDKHYGLAGLIYLLTLASIFFGALTVYFYRFDLDLDAPHKSWVDTATYFNNLLTPPLLAITSFLIFLTWQTSKSELHETKEQLKNQQKLDTAKFQYELLLKKLMELKHYCAQNASKSYAEIVAMQVDRKLAYIPEHVGKLLNLVKGSKDFKSGTSASIPMTIVDNKSLERDLIDISNYIIYRVQQQSWLEHLNTGNSGLRRKSSYWVNSGHLDLAFDIMLWNASEANLNSIDSLETNITRTLTSFISIAEHAEALALEHIRHELTATFTDHQLSNIFLYFNAWPDKQRRIRIFEKLGIK</sequence>
<dbReference type="Proteomes" id="UP000031327">
    <property type="component" value="Unassembled WGS sequence"/>
</dbReference>
<feature type="transmembrane region" description="Helical" evidence="1">
    <location>
        <begin position="57"/>
        <end position="78"/>
    </location>
</feature>
<feature type="transmembrane region" description="Helical" evidence="1">
    <location>
        <begin position="6"/>
        <end position="25"/>
    </location>
</feature>
<feature type="transmembrane region" description="Helical" evidence="1">
    <location>
        <begin position="173"/>
        <end position="193"/>
    </location>
</feature>
<keyword evidence="1" id="KW-1133">Transmembrane helix</keyword>
<feature type="transmembrane region" description="Helical" evidence="1">
    <location>
        <begin position="133"/>
        <end position="153"/>
    </location>
</feature>
<name>A0A0C1QBQ6_9GAMM</name>
<accession>A0A0C1QBQ6</accession>
<dbReference type="OrthoDB" id="10015867at2"/>
<dbReference type="RefSeq" id="WP_039609909.1">
    <property type="nucleotide sequence ID" value="NZ_JWIC01000006.1"/>
</dbReference>
<dbReference type="AlphaFoldDB" id="A0A0C1QBQ6"/>
<dbReference type="EMBL" id="JWIC01000006">
    <property type="protein sequence ID" value="KID56845.1"/>
    <property type="molecule type" value="Genomic_DNA"/>
</dbReference>
<evidence type="ECO:0000313" key="3">
    <source>
        <dbReference type="Proteomes" id="UP000031327"/>
    </source>
</evidence>
<evidence type="ECO:0000256" key="1">
    <source>
        <dbReference type="SAM" id="Phobius"/>
    </source>
</evidence>
<evidence type="ECO:0000313" key="2">
    <source>
        <dbReference type="EMBL" id="KID56845.1"/>
    </source>
</evidence>
<protein>
    <submittedName>
        <fullName evidence="2">Uncharacterized protein</fullName>
    </submittedName>
</protein>